<gene>
    <name evidence="1" type="ORF">UFOVP190_52</name>
</gene>
<organism evidence="1">
    <name type="scientific">uncultured Caudovirales phage</name>
    <dbReference type="NCBI Taxonomy" id="2100421"/>
    <lineage>
        <taxon>Viruses</taxon>
        <taxon>Duplodnaviria</taxon>
        <taxon>Heunggongvirae</taxon>
        <taxon>Uroviricota</taxon>
        <taxon>Caudoviricetes</taxon>
        <taxon>Peduoviridae</taxon>
        <taxon>Maltschvirus</taxon>
        <taxon>Maltschvirus maltsch</taxon>
    </lineage>
</organism>
<accession>A0A6J7WJU1</accession>
<reference evidence="1" key="1">
    <citation type="submission" date="2020-05" db="EMBL/GenBank/DDBJ databases">
        <authorList>
            <person name="Chiriac C."/>
            <person name="Salcher M."/>
            <person name="Ghai R."/>
            <person name="Kavagutti S V."/>
        </authorList>
    </citation>
    <scope>NUCLEOTIDE SEQUENCE</scope>
</reference>
<dbReference type="SUPFAM" id="SSF88874">
    <property type="entry name" value="Receptor-binding domain of short tail fibre protein gp12"/>
    <property type="match status" value="1"/>
</dbReference>
<dbReference type="EMBL" id="LR798243">
    <property type="protein sequence ID" value="CAB5214315.1"/>
    <property type="molecule type" value="Genomic_DNA"/>
</dbReference>
<protein>
    <recommendedName>
        <fullName evidence="2">Phage tail collar domain containing protein</fullName>
    </recommendedName>
</protein>
<dbReference type="CDD" id="cd22641">
    <property type="entry name" value="C24-like"/>
    <property type="match status" value="1"/>
</dbReference>
<name>A0A6J7WJU1_9CAUD</name>
<sequence length="639" mass="65698">MAYNFTNYDGTVTFNIPDGDFDSTTDLRLAGPNYIGYGQKLNENLVYILENFAGNAAPNTGNSLRGQLWFDKSTQTLKVFTTDGYQPVAGATVSNSEPTIVRNGDFWLNTTTNQLKVYDVNESVWKLVGPQYTKAQGVSGAIPTEIVDTGSVSHNVVQIKYGNTIIAIISSDGTFAPLVPISGFATINPGVNINSTITGAITNTDVVGNLTGNVTGTVTGRLLGTVSGDVDSVTSRATNFSSGNAQISGGSATGLLNLNTTNFSASNILVTGGSLSGLTALAVTTATATNLSSSNLVVSGGYISALANITATTGAFTSVTATSTRSTNLSSSNVIITGGYASGLANISATTATATNLSASNILVTGGSLTGLSNVVSTNATFTNANATTITVMGGTINNVTMSVPTINNATLNYATANTPELTNSSTRVVNTALLHGVVPNGIIVMWGGSALSIPTGWYLCDGTNGTPDLRDRFIVGAGAPGSNYSIGDVGGANTTTIATGNLPAHTHGAGTLAGSTGFAGAHTHSVTDPAHQHNVDQLFSQYDDAYNNTAPIDRNGSSFQYYTSAGNDNDGDSGNPIWFYTRTYPATTGVSVQSVVDHVHTVSITGNTASAGSGTAIDRRPPYYALCYIQKNMSDPYA</sequence>
<evidence type="ECO:0008006" key="2">
    <source>
        <dbReference type="Google" id="ProtNLM"/>
    </source>
</evidence>
<proteinExistence type="predicted"/>
<evidence type="ECO:0000313" key="1">
    <source>
        <dbReference type="EMBL" id="CAB5214315.1"/>
    </source>
</evidence>